<dbReference type="EMBL" id="JBHSTI010000002">
    <property type="protein sequence ID" value="MFC6236862.1"/>
    <property type="molecule type" value="Genomic_DNA"/>
</dbReference>
<evidence type="ECO:0000259" key="2">
    <source>
        <dbReference type="PROSITE" id="PS50125"/>
    </source>
</evidence>
<name>A0ABW1SXW2_9ACTN</name>
<feature type="domain" description="Guanylate cyclase" evidence="2">
    <location>
        <begin position="177"/>
        <end position="286"/>
    </location>
</feature>
<gene>
    <name evidence="3" type="ORF">ACFQGU_03160</name>
</gene>
<keyword evidence="4" id="KW-1185">Reference proteome</keyword>
<dbReference type="InterPro" id="IPR001054">
    <property type="entry name" value="A/G_cyclase"/>
</dbReference>
<dbReference type="SMART" id="SM00044">
    <property type="entry name" value="CYCc"/>
    <property type="match status" value="1"/>
</dbReference>
<evidence type="ECO:0000313" key="4">
    <source>
        <dbReference type="Proteomes" id="UP001596138"/>
    </source>
</evidence>
<dbReference type="PANTHER" id="PTHR43081">
    <property type="entry name" value="ADENYLATE CYCLASE, TERMINAL-DIFFERENTIATION SPECIFIC-RELATED"/>
    <property type="match status" value="1"/>
</dbReference>
<proteinExistence type="inferred from homology"/>
<comment type="similarity">
    <text evidence="1">Belongs to the adenylyl cyclase class-3 family.</text>
</comment>
<dbReference type="Pfam" id="PF00211">
    <property type="entry name" value="Guanylate_cyc"/>
    <property type="match status" value="1"/>
</dbReference>
<comment type="caution">
    <text evidence="3">The sequence shown here is derived from an EMBL/GenBank/DDBJ whole genome shotgun (WGS) entry which is preliminary data.</text>
</comment>
<dbReference type="PANTHER" id="PTHR43081:SF19">
    <property type="entry name" value="PH-SENSITIVE ADENYLATE CYCLASE RV1264"/>
    <property type="match status" value="1"/>
</dbReference>
<dbReference type="RefSeq" id="WP_386763894.1">
    <property type="nucleotide sequence ID" value="NZ_JBHSTI010000002.1"/>
</dbReference>
<organism evidence="3 4">
    <name type="scientific">Longivirga aurantiaca</name>
    <dbReference type="NCBI Taxonomy" id="1837743"/>
    <lineage>
        <taxon>Bacteria</taxon>
        <taxon>Bacillati</taxon>
        <taxon>Actinomycetota</taxon>
        <taxon>Actinomycetes</taxon>
        <taxon>Sporichthyales</taxon>
        <taxon>Sporichthyaceae</taxon>
        <taxon>Longivirga</taxon>
    </lineage>
</organism>
<dbReference type="CDD" id="cd07302">
    <property type="entry name" value="CHD"/>
    <property type="match status" value="1"/>
</dbReference>
<dbReference type="Gene3D" id="3.30.70.1230">
    <property type="entry name" value="Nucleotide cyclase"/>
    <property type="match status" value="1"/>
</dbReference>
<evidence type="ECO:0000256" key="1">
    <source>
        <dbReference type="ARBA" id="ARBA00005381"/>
    </source>
</evidence>
<dbReference type="Proteomes" id="UP001596138">
    <property type="component" value="Unassembled WGS sequence"/>
</dbReference>
<dbReference type="InterPro" id="IPR050697">
    <property type="entry name" value="Adenylyl/Guanylyl_Cyclase_3/4"/>
</dbReference>
<dbReference type="InterPro" id="IPR029787">
    <property type="entry name" value="Nucleotide_cyclase"/>
</dbReference>
<dbReference type="SUPFAM" id="SSF55073">
    <property type="entry name" value="Nucleotide cyclase"/>
    <property type="match status" value="1"/>
</dbReference>
<protein>
    <submittedName>
        <fullName evidence="3">Adenylate/guanylate cyclase domain-containing protein</fullName>
    </submittedName>
</protein>
<sequence length="337" mass="36188">MSEQAPRPEDVVDALVEKVLGTPRSLRHDEVAELSGVPLVEARRLWRAMGFADVGDTVAFTEGDLGALRELESLVARDLLDRDDAVEVTRALGLTTSRLADWQADTFGRLLAENGVLDLDDPLGPTSAAALGRELDLLLPVLERLLVHVWRRQLAAALERGLADAEASGEVETGHLTVGFADQVGFTRLSRRLEEDELARLVERFESRSADIVVGSGGRVIKTLGDEILFVAADPAAAAEASLRLIAEHEADEEMPRLRIGLATGVVVTRRGDVFGTTVNLANRLTAVARPDTVLVDAATAEVLHDEPAFTLRPVPPRAVRGIGLVRPVLLGRAPGA</sequence>
<reference evidence="4" key="1">
    <citation type="journal article" date="2019" name="Int. J. Syst. Evol. Microbiol.">
        <title>The Global Catalogue of Microorganisms (GCM) 10K type strain sequencing project: providing services to taxonomists for standard genome sequencing and annotation.</title>
        <authorList>
            <consortium name="The Broad Institute Genomics Platform"/>
            <consortium name="The Broad Institute Genome Sequencing Center for Infectious Disease"/>
            <person name="Wu L."/>
            <person name="Ma J."/>
        </authorList>
    </citation>
    <scope>NUCLEOTIDE SEQUENCE [LARGE SCALE GENOMIC DNA]</scope>
    <source>
        <strain evidence="4">CGMCC 4.7317</strain>
    </source>
</reference>
<dbReference type="PROSITE" id="PS50125">
    <property type="entry name" value="GUANYLATE_CYCLASE_2"/>
    <property type="match status" value="1"/>
</dbReference>
<evidence type="ECO:0000313" key="3">
    <source>
        <dbReference type="EMBL" id="MFC6236862.1"/>
    </source>
</evidence>
<accession>A0ABW1SXW2</accession>